<name>A0A371CNS9_9APHY</name>
<dbReference type="GO" id="GO:0004556">
    <property type="term" value="F:alpha-amylase activity"/>
    <property type="evidence" value="ECO:0007669"/>
    <property type="project" value="UniProtKB-UniRule"/>
</dbReference>
<dbReference type="InterPro" id="IPR006046">
    <property type="entry name" value="Alpha_amylase"/>
</dbReference>
<dbReference type="Proteomes" id="UP000256964">
    <property type="component" value="Unassembled WGS sequence"/>
</dbReference>
<gene>
    <name evidence="14" type="ORF">OH76DRAFT_1363680</name>
</gene>
<feature type="domain" description="Glycosyl hydrolase family 13 catalytic" evidence="13">
    <location>
        <begin position="1"/>
        <end position="334"/>
    </location>
</feature>
<dbReference type="PRINTS" id="PR00110">
    <property type="entry name" value="ALPHAAMYLASE"/>
</dbReference>
<dbReference type="OrthoDB" id="550577at2759"/>
<evidence type="ECO:0000313" key="14">
    <source>
        <dbReference type="EMBL" id="RDX41931.1"/>
    </source>
</evidence>
<dbReference type="STRING" id="139420.A0A371CNS9"/>
<dbReference type="InterPro" id="IPR006047">
    <property type="entry name" value="GH13_cat_dom"/>
</dbReference>
<dbReference type="InterPro" id="IPR013780">
    <property type="entry name" value="Glyco_hydro_b"/>
</dbReference>
<dbReference type="InterPro" id="IPR031319">
    <property type="entry name" value="A-amylase_C"/>
</dbReference>
<evidence type="ECO:0000256" key="11">
    <source>
        <dbReference type="RuleBase" id="RU361134"/>
    </source>
</evidence>
<reference evidence="14 15" key="1">
    <citation type="journal article" date="2018" name="Biotechnol. Biofuels">
        <title>Integrative visual omics of the white-rot fungus Polyporus brumalis exposes the biotechnological potential of its oxidative enzymes for delignifying raw plant biomass.</title>
        <authorList>
            <person name="Miyauchi S."/>
            <person name="Rancon A."/>
            <person name="Drula E."/>
            <person name="Hage H."/>
            <person name="Chaduli D."/>
            <person name="Favel A."/>
            <person name="Grisel S."/>
            <person name="Henrissat B."/>
            <person name="Herpoel-Gimbert I."/>
            <person name="Ruiz-Duenas F.J."/>
            <person name="Chevret D."/>
            <person name="Hainaut M."/>
            <person name="Lin J."/>
            <person name="Wang M."/>
            <person name="Pangilinan J."/>
            <person name="Lipzen A."/>
            <person name="Lesage-Meessen L."/>
            <person name="Navarro D."/>
            <person name="Riley R."/>
            <person name="Grigoriev I.V."/>
            <person name="Zhou S."/>
            <person name="Raouche S."/>
            <person name="Rosso M.N."/>
        </authorList>
    </citation>
    <scope>NUCLEOTIDE SEQUENCE [LARGE SCALE GENOMIC DNA]</scope>
    <source>
        <strain evidence="14 15">BRFM 1820</strain>
    </source>
</reference>
<evidence type="ECO:0000256" key="3">
    <source>
        <dbReference type="ARBA" id="ARBA00008061"/>
    </source>
</evidence>
<organism evidence="14 15">
    <name type="scientific">Lentinus brumalis</name>
    <dbReference type="NCBI Taxonomy" id="2498619"/>
    <lineage>
        <taxon>Eukaryota</taxon>
        <taxon>Fungi</taxon>
        <taxon>Dikarya</taxon>
        <taxon>Basidiomycota</taxon>
        <taxon>Agaricomycotina</taxon>
        <taxon>Agaricomycetes</taxon>
        <taxon>Polyporales</taxon>
        <taxon>Polyporaceae</taxon>
        <taxon>Lentinus</taxon>
    </lineage>
</organism>
<proteinExistence type="inferred from homology"/>
<keyword evidence="6 11" id="KW-0378">Hydrolase</keyword>
<dbReference type="SMART" id="SM00642">
    <property type="entry name" value="Aamy"/>
    <property type="match status" value="1"/>
</dbReference>
<evidence type="ECO:0000256" key="5">
    <source>
        <dbReference type="ARBA" id="ARBA00022723"/>
    </source>
</evidence>
<keyword evidence="8 11" id="KW-0119">Carbohydrate metabolism</keyword>
<dbReference type="GO" id="GO:0046872">
    <property type="term" value="F:metal ion binding"/>
    <property type="evidence" value="ECO:0007669"/>
    <property type="project" value="UniProtKB-KW"/>
</dbReference>
<comment type="cofactor">
    <cofactor evidence="2">
        <name>Ca(2+)</name>
        <dbReference type="ChEBI" id="CHEBI:29108"/>
    </cofactor>
</comment>
<dbReference type="SMART" id="SM00632">
    <property type="entry name" value="Aamy_C"/>
    <property type="match status" value="1"/>
</dbReference>
<dbReference type="InterPro" id="IPR006048">
    <property type="entry name" value="A-amylase/branching_C"/>
</dbReference>
<protein>
    <recommendedName>
        <fullName evidence="4 11">Alpha-amylase</fullName>
        <ecNumber evidence="4 11">3.2.1.1</ecNumber>
    </recommendedName>
</protein>
<dbReference type="SUPFAM" id="SSF51011">
    <property type="entry name" value="Glycosyl hydrolase domain"/>
    <property type="match status" value="1"/>
</dbReference>
<dbReference type="Pfam" id="PF02806">
    <property type="entry name" value="Alpha-amylase_C"/>
    <property type="match status" value="1"/>
</dbReference>
<dbReference type="EC" id="3.2.1.1" evidence="4 11"/>
<dbReference type="EMBL" id="KZ857498">
    <property type="protein sequence ID" value="RDX41931.1"/>
    <property type="molecule type" value="Genomic_DNA"/>
</dbReference>
<evidence type="ECO:0000256" key="9">
    <source>
        <dbReference type="ARBA" id="ARBA00023295"/>
    </source>
</evidence>
<dbReference type="AlphaFoldDB" id="A0A371CNS9"/>
<dbReference type="CDD" id="cd11317">
    <property type="entry name" value="AmyAc_bac_euk_AmyA"/>
    <property type="match status" value="1"/>
</dbReference>
<evidence type="ECO:0000259" key="13">
    <source>
        <dbReference type="SMART" id="SM00642"/>
    </source>
</evidence>
<evidence type="ECO:0000256" key="10">
    <source>
        <dbReference type="RuleBase" id="RU003615"/>
    </source>
</evidence>
<dbReference type="GO" id="GO:0005975">
    <property type="term" value="P:carbohydrate metabolic process"/>
    <property type="evidence" value="ECO:0007669"/>
    <property type="project" value="InterPro"/>
</dbReference>
<evidence type="ECO:0000313" key="15">
    <source>
        <dbReference type="Proteomes" id="UP000256964"/>
    </source>
</evidence>
<dbReference type="PANTHER" id="PTHR43447">
    <property type="entry name" value="ALPHA-AMYLASE"/>
    <property type="match status" value="1"/>
</dbReference>
<dbReference type="Pfam" id="PF00128">
    <property type="entry name" value="Alpha-amylase"/>
    <property type="match status" value="1"/>
</dbReference>
<evidence type="ECO:0000256" key="8">
    <source>
        <dbReference type="ARBA" id="ARBA00023277"/>
    </source>
</evidence>
<dbReference type="Gene3D" id="3.20.20.80">
    <property type="entry name" value="Glycosidases"/>
    <property type="match status" value="1"/>
</dbReference>
<keyword evidence="7" id="KW-0106">Calcium</keyword>
<evidence type="ECO:0000256" key="6">
    <source>
        <dbReference type="ARBA" id="ARBA00022801"/>
    </source>
</evidence>
<evidence type="ECO:0000256" key="2">
    <source>
        <dbReference type="ARBA" id="ARBA00001913"/>
    </source>
</evidence>
<dbReference type="InterPro" id="IPR017853">
    <property type="entry name" value="GH"/>
</dbReference>
<feature type="domain" description="Alpha-amylase C-terminal" evidence="12">
    <location>
        <begin position="343"/>
        <end position="427"/>
    </location>
</feature>
<evidence type="ECO:0000256" key="1">
    <source>
        <dbReference type="ARBA" id="ARBA00000548"/>
    </source>
</evidence>
<dbReference type="SUPFAM" id="SSF51445">
    <property type="entry name" value="(Trans)glycosidases"/>
    <property type="match status" value="1"/>
</dbReference>
<evidence type="ECO:0000256" key="7">
    <source>
        <dbReference type="ARBA" id="ARBA00022837"/>
    </source>
</evidence>
<sequence length="429" mass="46374">MFEWNWDSVAAECQNFIGPAGYGFVQVNPPQESISGDQWWTDYQAVSYQLTSKHGNRQQFQNMVNACHNAGVSVIVDTIWNHMAGLDSGSGNAGSSFTKYNYPGIYQNQDFHNCRHGINNWNDATEIQTCELAGLADLATETEYVRSRLAQYGNDLLSLGVDGLRLDAAKHMPVADISNILSRLNTNGKSLYITQEVVYGGGQPVTPNQYTQTGAFRFMDALRDAFTGKSNLSDLKDLDNRGWVPGSQANVFVANHDSERNSGTLTANSPSNIYTLASIFSLAHPYGTPTVLSSYSFSNADAGPPNGGAGNCNQGSGFICQHRWQEIVGMVKFRNTVGTAPMTNWVAPDSQRIAFGRGSLGFVAINNEDSAWTATFTTSLPDGTYCDVIKGQLSNGQCSGTTFTVNGGSFKATVPQRGAIAIHTGAKRS</sequence>
<comment type="similarity">
    <text evidence="3 10">Belongs to the glycosyl hydrolase 13 family.</text>
</comment>
<comment type="catalytic activity">
    <reaction evidence="1 11">
        <text>Endohydrolysis of (1-&gt;4)-alpha-D-glucosidic linkages in polysaccharides containing three or more (1-&gt;4)-alpha-linked D-glucose units.</text>
        <dbReference type="EC" id="3.2.1.1"/>
    </reaction>
</comment>
<dbReference type="Gene3D" id="2.60.40.1180">
    <property type="entry name" value="Golgi alpha-mannosidase II"/>
    <property type="match status" value="1"/>
</dbReference>
<keyword evidence="9 11" id="KW-0326">Glycosidase</keyword>
<keyword evidence="15" id="KW-1185">Reference proteome</keyword>
<evidence type="ECO:0000256" key="4">
    <source>
        <dbReference type="ARBA" id="ARBA00012595"/>
    </source>
</evidence>
<keyword evidence="5" id="KW-0479">Metal-binding</keyword>
<evidence type="ECO:0000259" key="12">
    <source>
        <dbReference type="SMART" id="SM00632"/>
    </source>
</evidence>
<accession>A0A371CNS9</accession>